<dbReference type="OrthoDB" id="263283at2759"/>
<protein>
    <recommendedName>
        <fullName evidence="5">SAM-dependent methyltransferase TRM5/TYW2-type domain-containing protein</fullName>
    </recommendedName>
</protein>
<dbReference type="eggNOG" id="KOG1227">
    <property type="taxonomic scope" value="Eukaryota"/>
</dbReference>
<proteinExistence type="predicted"/>
<dbReference type="Proteomes" id="UP000266841">
    <property type="component" value="Unassembled WGS sequence"/>
</dbReference>
<dbReference type="PROSITE" id="PS51684">
    <property type="entry name" value="SAM_MT_TRM5_TYW2"/>
    <property type="match status" value="1"/>
</dbReference>
<dbReference type="Gene3D" id="3.40.50.150">
    <property type="entry name" value="Vaccinia Virus protein VP39"/>
    <property type="match status" value="1"/>
</dbReference>
<dbReference type="SUPFAM" id="SSF53335">
    <property type="entry name" value="S-adenosyl-L-methionine-dependent methyltransferases"/>
    <property type="match status" value="1"/>
</dbReference>
<keyword evidence="3" id="KW-0949">S-adenosyl-L-methionine</keyword>
<reference evidence="6 7" key="1">
    <citation type="journal article" date="2012" name="Genome Biol.">
        <title>Genome and low-iron response of an oceanic diatom adapted to chronic iron limitation.</title>
        <authorList>
            <person name="Lommer M."/>
            <person name="Specht M."/>
            <person name="Roy A.S."/>
            <person name="Kraemer L."/>
            <person name="Andreson R."/>
            <person name="Gutowska M.A."/>
            <person name="Wolf J."/>
            <person name="Bergner S.V."/>
            <person name="Schilhabel M.B."/>
            <person name="Klostermeier U.C."/>
            <person name="Beiko R.G."/>
            <person name="Rosenstiel P."/>
            <person name="Hippler M."/>
            <person name="Laroche J."/>
        </authorList>
    </citation>
    <scope>NUCLEOTIDE SEQUENCE [LARGE SCALE GENOMIC DNA]</scope>
    <source>
        <strain evidence="6 7">CCMP1005</strain>
    </source>
</reference>
<dbReference type="GO" id="GO:0031591">
    <property type="term" value="P:wybutosine biosynthetic process"/>
    <property type="evidence" value="ECO:0007669"/>
    <property type="project" value="TreeGrafter"/>
</dbReference>
<evidence type="ECO:0000256" key="4">
    <source>
        <dbReference type="ARBA" id="ARBA00022694"/>
    </source>
</evidence>
<comment type="caution">
    <text evidence="6">The sequence shown here is derived from an EMBL/GenBank/DDBJ whole genome shotgun (WGS) entry which is preliminary data.</text>
</comment>
<accession>K0RNQ4</accession>
<dbReference type="FunFam" id="3.40.50.150:FF:000131">
    <property type="entry name" value="tRNA wybutosine-synthesizing protein 2/3/4"/>
    <property type="match status" value="1"/>
</dbReference>
<dbReference type="AlphaFoldDB" id="K0RNQ4"/>
<evidence type="ECO:0000313" key="7">
    <source>
        <dbReference type="Proteomes" id="UP000266841"/>
    </source>
</evidence>
<dbReference type="GO" id="GO:0008175">
    <property type="term" value="F:tRNA methyltransferase activity"/>
    <property type="evidence" value="ECO:0007669"/>
    <property type="project" value="TreeGrafter"/>
</dbReference>
<dbReference type="GO" id="GO:0030488">
    <property type="term" value="P:tRNA methylation"/>
    <property type="evidence" value="ECO:0007669"/>
    <property type="project" value="TreeGrafter"/>
</dbReference>
<keyword evidence="4" id="KW-0819">tRNA processing</keyword>
<dbReference type="Pfam" id="PF02475">
    <property type="entry name" value="TRM5-TYW2_MTfase"/>
    <property type="match status" value="1"/>
</dbReference>
<evidence type="ECO:0000256" key="3">
    <source>
        <dbReference type="ARBA" id="ARBA00022691"/>
    </source>
</evidence>
<keyword evidence="7" id="KW-1185">Reference proteome</keyword>
<evidence type="ECO:0000256" key="1">
    <source>
        <dbReference type="ARBA" id="ARBA00022603"/>
    </source>
</evidence>
<keyword evidence="1" id="KW-0489">Methyltransferase</keyword>
<dbReference type="CDD" id="cd02440">
    <property type="entry name" value="AdoMet_MTases"/>
    <property type="match status" value="1"/>
</dbReference>
<gene>
    <name evidence="6" type="ORF">THAOC_24873</name>
</gene>
<organism evidence="6 7">
    <name type="scientific">Thalassiosira oceanica</name>
    <name type="common">Marine diatom</name>
    <dbReference type="NCBI Taxonomy" id="159749"/>
    <lineage>
        <taxon>Eukaryota</taxon>
        <taxon>Sar</taxon>
        <taxon>Stramenopiles</taxon>
        <taxon>Ochrophyta</taxon>
        <taxon>Bacillariophyta</taxon>
        <taxon>Coscinodiscophyceae</taxon>
        <taxon>Thalassiosirophycidae</taxon>
        <taxon>Thalassiosirales</taxon>
        <taxon>Thalassiosiraceae</taxon>
        <taxon>Thalassiosira</taxon>
    </lineage>
</organism>
<keyword evidence="2" id="KW-0808">Transferase</keyword>
<evidence type="ECO:0000259" key="5">
    <source>
        <dbReference type="PROSITE" id="PS51684"/>
    </source>
</evidence>
<dbReference type="InterPro" id="IPR029063">
    <property type="entry name" value="SAM-dependent_MTases_sf"/>
</dbReference>
<dbReference type="OMA" id="VEECIEM"/>
<dbReference type="PANTHER" id="PTHR23245:SF31">
    <property type="entry name" value="TRNA WYBUTOSINE-SYNTHESIZING PROTEIN 3 HOMOLOG"/>
    <property type="match status" value="1"/>
</dbReference>
<feature type="domain" description="SAM-dependent methyltransferase TRM5/TYW2-type" evidence="5">
    <location>
        <begin position="233"/>
        <end position="545"/>
    </location>
</feature>
<dbReference type="InterPro" id="IPR030382">
    <property type="entry name" value="MeTrfase_TRM5/TYW2"/>
</dbReference>
<evidence type="ECO:0000256" key="2">
    <source>
        <dbReference type="ARBA" id="ARBA00022679"/>
    </source>
</evidence>
<name>K0RNQ4_THAOC</name>
<dbReference type="InterPro" id="IPR056743">
    <property type="entry name" value="TRM5-TYW2-like_MTfase"/>
</dbReference>
<evidence type="ECO:0000313" key="6">
    <source>
        <dbReference type="EMBL" id="EJK55403.1"/>
    </source>
</evidence>
<dbReference type="GO" id="GO:0005737">
    <property type="term" value="C:cytoplasm"/>
    <property type="evidence" value="ECO:0007669"/>
    <property type="project" value="TreeGrafter"/>
</dbReference>
<sequence>MQADVIYVLSRDARTLKIRLEKEGLLDKRFRMAPAPCFDQNQNGDVSCSWTNFRGSREGHYIAVPVMQQCIDDLQRENRSLGDGRPSEYCHSGCANTSWMALVSGFGRCYCPYSTTMLGNNSLRKKLMADEQGRHVSDRRDKLSIVHRTLVSTLLSLREGNDADTDIDKTKEIGNKISKAVTSSDTQCIPPKLEVMGDDRTLVIPRYALYMENINEESPTIRKKCIVEFRKLILQAVDVLELEEQGPVMETLQKVQGLLWMNLAEAYGSKRVVRRGDIHPESGVRESGHRILWPLPGPCSGSNKCQESLGDFNRGYLPRISGPSSPGWITVTEFGIKQSFDLTRVMFSRGNVTEKKRFGNLVQEDEVVLDMYSGIGYYTLPALVMGNARHVTSCEWNSHAVEYLKYNLKQNRVEDRARILAGDSRVSLRHLLDVQGNACVSDGVCDLRPTSFDRISLGLLPSSEGGWAVAMKCLNHTRGGWLHVHANVPTAERLSWTIWLVQSLARVAKDQEHSNDWVVVSHHVERVKSFAPKVDHVVADILAGPKERVEECIEMKTNKSEVLDSRKLLTQVDPPSCALDHDGILHQAWLRKCEGA</sequence>
<dbReference type="EMBL" id="AGNL01034105">
    <property type="protein sequence ID" value="EJK55403.1"/>
    <property type="molecule type" value="Genomic_DNA"/>
</dbReference>
<dbReference type="PANTHER" id="PTHR23245">
    <property type="entry name" value="TRNA METHYLTRANSFERASE"/>
    <property type="match status" value="1"/>
</dbReference>